<feature type="transmembrane region" description="Helical" evidence="6">
    <location>
        <begin position="132"/>
        <end position="151"/>
    </location>
</feature>
<reference evidence="7 8" key="1">
    <citation type="submission" date="2016-05" db="EMBL/GenBank/DDBJ databases">
        <title>A degradative enzymes factory behind the ericoid mycorrhizal symbiosis.</title>
        <authorList>
            <consortium name="DOE Joint Genome Institute"/>
            <person name="Martino E."/>
            <person name="Morin E."/>
            <person name="Grelet G."/>
            <person name="Kuo A."/>
            <person name="Kohler A."/>
            <person name="Daghino S."/>
            <person name="Barry K."/>
            <person name="Choi C."/>
            <person name="Cichocki N."/>
            <person name="Clum A."/>
            <person name="Copeland A."/>
            <person name="Hainaut M."/>
            <person name="Haridas S."/>
            <person name="Labutti K."/>
            <person name="Lindquist E."/>
            <person name="Lipzen A."/>
            <person name="Khouja H.-R."/>
            <person name="Murat C."/>
            <person name="Ohm R."/>
            <person name="Olson A."/>
            <person name="Spatafora J."/>
            <person name="Veneault-Fourrey C."/>
            <person name="Henrissat B."/>
            <person name="Grigoriev I."/>
            <person name="Martin F."/>
            <person name="Perotto S."/>
        </authorList>
    </citation>
    <scope>NUCLEOTIDE SEQUENCE [LARGE SCALE GENOMIC DNA]</scope>
    <source>
        <strain evidence="7 8">UAMH 7357</strain>
    </source>
</reference>
<organism evidence="7 8">
    <name type="scientific">Hyaloscypha hepaticicola</name>
    <dbReference type="NCBI Taxonomy" id="2082293"/>
    <lineage>
        <taxon>Eukaryota</taxon>
        <taxon>Fungi</taxon>
        <taxon>Dikarya</taxon>
        <taxon>Ascomycota</taxon>
        <taxon>Pezizomycotina</taxon>
        <taxon>Leotiomycetes</taxon>
        <taxon>Helotiales</taxon>
        <taxon>Hyaloscyphaceae</taxon>
        <taxon>Hyaloscypha</taxon>
    </lineage>
</organism>
<proteinExistence type="predicted"/>
<evidence type="ECO:0000313" key="7">
    <source>
        <dbReference type="EMBL" id="PMD18545.1"/>
    </source>
</evidence>
<sequence length="524" mass="57462">MGILSRFAKPVPSTAEDPTAIQVAAHLGNEKPDISQVEAGNKSSNGENLYHVTPEMEQRVVRKLDKRLVPLVMGLYLLAYLDRSNIGNAKIAGMQKDLHLSSPDYQWLLTIFYISYILFEWFALMWKVIPPHIWATFCVVGWGIVATLQAATFSFSGMIAARFFLGFFEAGYGPGIPYLLSFFYLRHEIGVRIGVFLSAAPLATCFAGALAYGITSGNDTHRIHNWRVLFLVEGLPCIIAGIVTFFILPDSPEKAKFLTEDEKLVARARGVRQVGGEEMHRVGHINFKDIGVALLDLKNYFTALMYFSCNVSFSSLPVFLPTILSEMGFSAIDAQGLSAPPYFISFLLVIASTYIADRTQQRGITIIILSLIGALGYILLAATKATGPRYTGVFFAAAGIFPCIGNILPWVLNNQGSDTKRGTGIAILNLVGQCGPLLGTRVYPAQDSPYYRLGMWVCAGFMLFNGLLAFGLRCLLVWENKRLDRKYGVVGRIDGDGKRGDGVEGGGLAGVGDENDGPRFRYVL</sequence>
<dbReference type="AlphaFoldDB" id="A0A2J6PWZ4"/>
<accession>A0A2J6PWZ4</accession>
<dbReference type="FunFam" id="1.20.1250.20:FF:000013">
    <property type="entry name" value="MFS general substrate transporter"/>
    <property type="match status" value="1"/>
</dbReference>
<evidence type="ECO:0000256" key="1">
    <source>
        <dbReference type="ARBA" id="ARBA00004141"/>
    </source>
</evidence>
<feature type="transmembrane region" description="Helical" evidence="6">
    <location>
        <begin position="191"/>
        <end position="214"/>
    </location>
</feature>
<feature type="transmembrane region" description="Helical" evidence="6">
    <location>
        <begin position="163"/>
        <end position="185"/>
    </location>
</feature>
<keyword evidence="5 6" id="KW-0472">Membrane</keyword>
<dbReference type="InterPro" id="IPR011701">
    <property type="entry name" value="MFS"/>
</dbReference>
<dbReference type="PANTHER" id="PTHR43791">
    <property type="entry name" value="PERMEASE-RELATED"/>
    <property type="match status" value="1"/>
</dbReference>
<keyword evidence="4 6" id="KW-1133">Transmembrane helix</keyword>
<feature type="transmembrane region" description="Helical" evidence="6">
    <location>
        <begin position="453"/>
        <end position="476"/>
    </location>
</feature>
<keyword evidence="2" id="KW-0813">Transport</keyword>
<feature type="transmembrane region" description="Helical" evidence="6">
    <location>
        <begin position="107"/>
        <end position="126"/>
    </location>
</feature>
<dbReference type="OrthoDB" id="2985014at2759"/>
<protein>
    <submittedName>
        <fullName evidence="7">MFS general substrate transporter</fullName>
    </submittedName>
</protein>
<dbReference type="SUPFAM" id="SSF103473">
    <property type="entry name" value="MFS general substrate transporter"/>
    <property type="match status" value="1"/>
</dbReference>
<dbReference type="Proteomes" id="UP000235672">
    <property type="component" value="Unassembled WGS sequence"/>
</dbReference>
<dbReference type="EMBL" id="KZ613493">
    <property type="protein sequence ID" value="PMD18545.1"/>
    <property type="molecule type" value="Genomic_DNA"/>
</dbReference>
<feature type="transmembrane region" description="Helical" evidence="6">
    <location>
        <begin position="226"/>
        <end position="248"/>
    </location>
</feature>
<feature type="transmembrane region" description="Helical" evidence="6">
    <location>
        <begin position="362"/>
        <end position="380"/>
    </location>
</feature>
<keyword evidence="8" id="KW-1185">Reference proteome</keyword>
<evidence type="ECO:0000256" key="4">
    <source>
        <dbReference type="ARBA" id="ARBA00022989"/>
    </source>
</evidence>
<evidence type="ECO:0000313" key="8">
    <source>
        <dbReference type="Proteomes" id="UP000235672"/>
    </source>
</evidence>
<keyword evidence="3 6" id="KW-0812">Transmembrane</keyword>
<evidence type="ECO:0000256" key="6">
    <source>
        <dbReference type="SAM" id="Phobius"/>
    </source>
</evidence>
<dbReference type="PANTHER" id="PTHR43791:SF36">
    <property type="entry name" value="TRANSPORTER, PUTATIVE (AFU_ORTHOLOGUE AFUA_6G08340)-RELATED"/>
    <property type="match status" value="1"/>
</dbReference>
<feature type="transmembrane region" description="Helical" evidence="6">
    <location>
        <begin position="336"/>
        <end position="356"/>
    </location>
</feature>
<evidence type="ECO:0000256" key="3">
    <source>
        <dbReference type="ARBA" id="ARBA00022692"/>
    </source>
</evidence>
<feature type="transmembrane region" description="Helical" evidence="6">
    <location>
        <begin position="68"/>
        <end position="86"/>
    </location>
</feature>
<dbReference type="InterPro" id="IPR036259">
    <property type="entry name" value="MFS_trans_sf"/>
</dbReference>
<name>A0A2J6PWZ4_9HELO</name>
<dbReference type="Gene3D" id="1.20.1250.20">
    <property type="entry name" value="MFS general substrate transporter like domains"/>
    <property type="match status" value="2"/>
</dbReference>
<evidence type="ECO:0000256" key="2">
    <source>
        <dbReference type="ARBA" id="ARBA00022448"/>
    </source>
</evidence>
<dbReference type="GO" id="GO:0016020">
    <property type="term" value="C:membrane"/>
    <property type="evidence" value="ECO:0007669"/>
    <property type="project" value="UniProtKB-SubCell"/>
</dbReference>
<dbReference type="FunFam" id="1.20.1250.20:FF:000018">
    <property type="entry name" value="MFS transporter permease"/>
    <property type="match status" value="1"/>
</dbReference>
<gene>
    <name evidence="7" type="ORF">NA56DRAFT_647766</name>
</gene>
<evidence type="ECO:0000256" key="5">
    <source>
        <dbReference type="ARBA" id="ARBA00023136"/>
    </source>
</evidence>
<feature type="transmembrane region" description="Helical" evidence="6">
    <location>
        <begin position="303"/>
        <end position="324"/>
    </location>
</feature>
<comment type="subcellular location">
    <subcellularLocation>
        <location evidence="1">Membrane</location>
        <topology evidence="1">Multi-pass membrane protein</topology>
    </subcellularLocation>
</comment>
<feature type="transmembrane region" description="Helical" evidence="6">
    <location>
        <begin position="392"/>
        <end position="412"/>
    </location>
</feature>
<dbReference type="GO" id="GO:0022857">
    <property type="term" value="F:transmembrane transporter activity"/>
    <property type="evidence" value="ECO:0007669"/>
    <property type="project" value="InterPro"/>
</dbReference>
<dbReference type="Pfam" id="PF07690">
    <property type="entry name" value="MFS_1"/>
    <property type="match status" value="1"/>
</dbReference>